<evidence type="ECO:0000259" key="2">
    <source>
        <dbReference type="Pfam" id="PF04536"/>
    </source>
</evidence>
<dbReference type="PANTHER" id="PTHR30373">
    <property type="entry name" value="UPF0603 PROTEIN YGCG"/>
    <property type="match status" value="1"/>
</dbReference>
<sequence>MTRRQILQRMEVPRVEEALRAAERRSSGEIRVSLVPFFWGDVRRAGERAFHRLGMTATRERNGVLIFVVPARRRFAIIGDEGIHARVGQDFWEHVSRILARHFQAGDFTTGLVEGIQEIGERLAAHFPSAGPRDENELPDEVDLGQPV</sequence>
<accession>A0A084SYS8</accession>
<feature type="compositionally biased region" description="Acidic residues" evidence="1">
    <location>
        <begin position="137"/>
        <end position="148"/>
    </location>
</feature>
<dbReference type="InterPro" id="IPR007621">
    <property type="entry name" value="TPM_dom"/>
</dbReference>
<dbReference type="Pfam" id="PF04536">
    <property type="entry name" value="TPM_phosphatase"/>
    <property type="match status" value="1"/>
</dbReference>
<dbReference type="EMBL" id="JPMI01000045">
    <property type="protein sequence ID" value="KFA93613.1"/>
    <property type="molecule type" value="Genomic_DNA"/>
</dbReference>
<evidence type="ECO:0000256" key="1">
    <source>
        <dbReference type="SAM" id="MobiDB-lite"/>
    </source>
</evidence>
<dbReference type="PANTHER" id="PTHR30373:SF8">
    <property type="entry name" value="BLL7265 PROTEIN"/>
    <property type="match status" value="1"/>
</dbReference>
<comment type="caution">
    <text evidence="3">The sequence shown here is derived from an EMBL/GenBank/DDBJ whole genome shotgun (WGS) entry which is preliminary data.</text>
</comment>
<reference evidence="3 4" key="1">
    <citation type="submission" date="2014-07" db="EMBL/GenBank/DDBJ databases">
        <title>Draft Genome Sequence of Gephyronic Acid Producer, Cystobacter violaceus Strain Cb vi76.</title>
        <authorList>
            <person name="Stevens D.C."/>
            <person name="Young J."/>
            <person name="Carmichael R."/>
            <person name="Tan J."/>
            <person name="Taylor R.E."/>
        </authorList>
    </citation>
    <scope>NUCLEOTIDE SEQUENCE [LARGE SCALE GENOMIC DNA]</scope>
    <source>
        <strain evidence="3 4">Cb vi76</strain>
    </source>
</reference>
<name>A0A084SYS8_9BACT</name>
<dbReference type="Gene3D" id="3.10.310.50">
    <property type="match status" value="1"/>
</dbReference>
<gene>
    <name evidence="3" type="ORF">Q664_07540</name>
</gene>
<dbReference type="RefSeq" id="WP_043391480.1">
    <property type="nucleotide sequence ID" value="NZ_JPMI01000045.1"/>
</dbReference>
<organism evidence="3 4">
    <name type="scientific">Archangium violaceum Cb vi76</name>
    <dbReference type="NCBI Taxonomy" id="1406225"/>
    <lineage>
        <taxon>Bacteria</taxon>
        <taxon>Pseudomonadati</taxon>
        <taxon>Myxococcota</taxon>
        <taxon>Myxococcia</taxon>
        <taxon>Myxococcales</taxon>
        <taxon>Cystobacterineae</taxon>
        <taxon>Archangiaceae</taxon>
        <taxon>Archangium</taxon>
    </lineage>
</organism>
<protein>
    <recommendedName>
        <fullName evidence="2">TPM domain-containing protein</fullName>
    </recommendedName>
</protein>
<dbReference type="AlphaFoldDB" id="A0A084SYS8"/>
<feature type="region of interest" description="Disordered" evidence="1">
    <location>
        <begin position="127"/>
        <end position="148"/>
    </location>
</feature>
<proteinExistence type="predicted"/>
<feature type="domain" description="TPM" evidence="2">
    <location>
        <begin position="5"/>
        <end position="121"/>
    </location>
</feature>
<evidence type="ECO:0000313" key="3">
    <source>
        <dbReference type="EMBL" id="KFA93613.1"/>
    </source>
</evidence>
<dbReference type="Proteomes" id="UP000028547">
    <property type="component" value="Unassembled WGS sequence"/>
</dbReference>
<evidence type="ECO:0000313" key="4">
    <source>
        <dbReference type="Proteomes" id="UP000028547"/>
    </source>
</evidence>